<proteinExistence type="predicted"/>
<sequence length="241" mass="29049">MVKTSQEKKEYINKKFKDLFEMLNNLKRLNKELYDYKNLRRTLELSYIKNRIDRNIYIEEINKINKRILDLESDILVTLGRMKEAIGLIVEDLYKSEGKVSKKKEESPIRTIRKVISEVGSYLYSPKYERKILEIEKELEKAEEIELDKRILPFIEKSKKEKKKEDVILLNKKILKRMRKEEKKLEIDIPRIFIALSNRIFGDISDIILEKFPNFYYIIKTYIRRFGLNLTPKIFLSILFT</sequence>
<evidence type="ECO:0000313" key="2">
    <source>
        <dbReference type="EMBL" id="RIB35488.1"/>
    </source>
</evidence>
<accession>A0A397WN57</accession>
<dbReference type="Proteomes" id="UP000266622">
    <property type="component" value="Unassembled WGS sequence"/>
</dbReference>
<organism evidence="2 3">
    <name type="scientific">Candidatus Nanoclepta minutus</name>
    <dbReference type="NCBI Taxonomy" id="1940235"/>
    <lineage>
        <taxon>Archaea</taxon>
        <taxon>Nanobdellota</taxon>
        <taxon>Candidatus Nanoclepta</taxon>
    </lineage>
</organism>
<dbReference type="EMBL" id="MWMI01000001">
    <property type="protein sequence ID" value="RIB35488.1"/>
    <property type="molecule type" value="Genomic_DNA"/>
</dbReference>
<feature type="coiled-coil region" evidence="1">
    <location>
        <begin position="26"/>
        <end position="74"/>
    </location>
</feature>
<name>A0A397WN57_9ARCH</name>
<dbReference type="AlphaFoldDB" id="A0A397WN57"/>
<comment type="caution">
    <text evidence="2">The sequence shown here is derived from an EMBL/GenBank/DDBJ whole genome shotgun (WGS) entry which is preliminary data.</text>
</comment>
<evidence type="ECO:0000256" key="1">
    <source>
        <dbReference type="SAM" id="Coils"/>
    </source>
</evidence>
<protein>
    <submittedName>
        <fullName evidence="2">Uncharacterized protein</fullName>
    </submittedName>
</protein>
<reference evidence="2 3" key="1">
    <citation type="journal article" date="2018" name="Syst. Appl. Microbiol.">
        <title>A new symbiotic nanoarchaeote (Candidatus Nanoclepta minutus) and its host (Zestosphaera tikiterensis gen. nov., sp. nov.) from a New Zealand hot spring.</title>
        <authorList>
            <person name="St John E."/>
            <person name="Liu Y."/>
            <person name="Podar M."/>
            <person name="Stott M.B."/>
            <person name="Meneghin J."/>
            <person name="Chen Z."/>
            <person name="Lagutin K."/>
            <person name="Mitchell K."/>
            <person name="Reysenbach A.L."/>
        </authorList>
    </citation>
    <scope>NUCLEOTIDE SEQUENCE [LARGE SCALE GENOMIC DNA]</scope>
    <source>
        <strain evidence="2">NZ3</strain>
    </source>
</reference>
<gene>
    <name evidence="2" type="ORF">BXU00_00005</name>
</gene>
<feature type="non-terminal residue" evidence="2">
    <location>
        <position position="241"/>
    </location>
</feature>
<keyword evidence="1" id="KW-0175">Coiled coil</keyword>
<evidence type="ECO:0000313" key="3">
    <source>
        <dbReference type="Proteomes" id="UP000266622"/>
    </source>
</evidence>